<dbReference type="EMBL" id="QGNW01002438">
    <property type="protein sequence ID" value="RVW19749.1"/>
    <property type="molecule type" value="Genomic_DNA"/>
</dbReference>
<dbReference type="Proteomes" id="UP000288805">
    <property type="component" value="Unassembled WGS sequence"/>
</dbReference>
<name>A0A438C986_VITVI</name>
<dbReference type="InterPro" id="IPR001005">
    <property type="entry name" value="SANT/Myb"/>
</dbReference>
<gene>
    <name evidence="3" type="ORF">CK203_113359</name>
</gene>
<dbReference type="PROSITE" id="PS50090">
    <property type="entry name" value="MYB_LIKE"/>
    <property type="match status" value="1"/>
</dbReference>
<accession>A0A438C986</accession>
<evidence type="ECO:0000313" key="4">
    <source>
        <dbReference type="Proteomes" id="UP000288805"/>
    </source>
</evidence>
<feature type="region of interest" description="Disordered" evidence="1">
    <location>
        <begin position="1"/>
        <end position="23"/>
    </location>
</feature>
<dbReference type="AlphaFoldDB" id="A0A438C986"/>
<feature type="domain" description="Myb-like" evidence="2">
    <location>
        <begin position="9"/>
        <end position="75"/>
    </location>
</feature>
<evidence type="ECO:0000313" key="3">
    <source>
        <dbReference type="EMBL" id="RVW19749.1"/>
    </source>
</evidence>
<dbReference type="Gene3D" id="1.10.10.60">
    <property type="entry name" value="Homeodomain-like"/>
    <property type="match status" value="1"/>
</dbReference>
<comment type="caution">
    <text evidence="3">The sequence shown here is derived from an EMBL/GenBank/DDBJ whole genome shotgun (WGS) entry which is preliminary data.</text>
</comment>
<evidence type="ECO:0000259" key="2">
    <source>
        <dbReference type="PROSITE" id="PS50090"/>
    </source>
</evidence>
<reference evidence="3 4" key="1">
    <citation type="journal article" date="2018" name="PLoS Genet.">
        <title>Population sequencing reveals clonal diversity and ancestral inbreeding in the grapevine cultivar Chardonnay.</title>
        <authorList>
            <person name="Roach M.J."/>
            <person name="Johnson D.L."/>
            <person name="Bohlmann J."/>
            <person name="van Vuuren H.J."/>
            <person name="Jones S.J."/>
            <person name="Pretorius I.S."/>
            <person name="Schmidt S.A."/>
            <person name="Borneman A.R."/>
        </authorList>
    </citation>
    <scope>NUCLEOTIDE SEQUENCE [LARGE SCALE GENOMIC DNA]</scope>
    <source>
        <strain evidence="4">cv. Chardonnay</strain>
        <tissue evidence="3">Leaf</tissue>
    </source>
</reference>
<proteinExistence type="predicted"/>
<protein>
    <recommendedName>
        <fullName evidence="2">Myb-like domain-containing protein</fullName>
    </recommendedName>
</protein>
<sequence>MGRSPCCDESGLKKGPWTPEEDQKLVNISRNKAMEAGEPSPNLQELMEHQSWEEHAVRLQAEAAQMARLQYLQYLLQSPASVGVCLK</sequence>
<organism evidence="3 4">
    <name type="scientific">Vitis vinifera</name>
    <name type="common">Grape</name>
    <dbReference type="NCBI Taxonomy" id="29760"/>
    <lineage>
        <taxon>Eukaryota</taxon>
        <taxon>Viridiplantae</taxon>
        <taxon>Streptophyta</taxon>
        <taxon>Embryophyta</taxon>
        <taxon>Tracheophyta</taxon>
        <taxon>Spermatophyta</taxon>
        <taxon>Magnoliopsida</taxon>
        <taxon>eudicotyledons</taxon>
        <taxon>Gunneridae</taxon>
        <taxon>Pentapetalae</taxon>
        <taxon>rosids</taxon>
        <taxon>Vitales</taxon>
        <taxon>Vitaceae</taxon>
        <taxon>Viteae</taxon>
        <taxon>Vitis</taxon>
    </lineage>
</organism>
<evidence type="ECO:0000256" key="1">
    <source>
        <dbReference type="SAM" id="MobiDB-lite"/>
    </source>
</evidence>